<dbReference type="Gene3D" id="3.40.50.2000">
    <property type="entry name" value="Glycogen Phosphorylase B"/>
    <property type="match status" value="2"/>
</dbReference>
<keyword evidence="6" id="KW-1185">Reference proteome</keyword>
<evidence type="ECO:0000313" key="6">
    <source>
        <dbReference type="Proteomes" id="UP000271469"/>
    </source>
</evidence>
<dbReference type="SUPFAM" id="SSF53756">
    <property type="entry name" value="UDP-Glycosyltransferase/glycogen phosphorylase"/>
    <property type="match status" value="1"/>
</dbReference>
<keyword evidence="2" id="KW-0808">Transferase</keyword>
<proteinExistence type="predicted"/>
<dbReference type="PANTHER" id="PTHR45947">
    <property type="entry name" value="SULFOQUINOVOSYL TRANSFERASE SQD2"/>
    <property type="match status" value="1"/>
</dbReference>
<dbReference type="InterPro" id="IPR001296">
    <property type="entry name" value="Glyco_trans_1"/>
</dbReference>
<dbReference type="GO" id="GO:1903509">
    <property type="term" value="P:liposaccharide metabolic process"/>
    <property type="evidence" value="ECO:0007669"/>
    <property type="project" value="UniProtKB-ARBA"/>
</dbReference>
<dbReference type="KEGG" id="gom:D7316_04704"/>
<dbReference type="GO" id="GO:0016758">
    <property type="term" value="F:hexosyltransferase activity"/>
    <property type="evidence" value="ECO:0007669"/>
    <property type="project" value="TreeGrafter"/>
</dbReference>
<evidence type="ECO:0000256" key="1">
    <source>
        <dbReference type="ARBA" id="ARBA00022676"/>
    </source>
</evidence>
<evidence type="ECO:0000313" key="5">
    <source>
        <dbReference type="EMBL" id="AZG48091.1"/>
    </source>
</evidence>
<dbReference type="Pfam" id="PF13579">
    <property type="entry name" value="Glyco_trans_4_4"/>
    <property type="match status" value="1"/>
</dbReference>
<dbReference type="AlphaFoldDB" id="A0A3G8JSK6"/>
<dbReference type="CDD" id="cd03794">
    <property type="entry name" value="GT4_WbuB-like"/>
    <property type="match status" value="1"/>
</dbReference>
<feature type="domain" description="Glycosyltransferase subfamily 4-like N-terminal" evidence="4">
    <location>
        <begin position="15"/>
        <end position="201"/>
    </location>
</feature>
<sequence length="424" mass="46129">MKICLVALNYCPEPTGIAPYTTTLARELQQSGHAVRVVTSYPHYPQWKVYEGYRGLASQEFDEGVSVKRLRTIVPRKPRLITRMLMELLFGCRVSLASELRDSDVVVVVSPALASLLACAIRGRLFARSTPMIAWVQDFYGLGLREVGLSRSSRLQKAVAAVESRTLRRMTAVVAIHDSFKTHLTSELDVDDARVTVIKNWTHVRGPSSALDVSRYRSARGWRDDDLVVLHAGNMGKKQDLLNVVNAAASAQNKQLDKLKFVFVGDGSERSHVEAAAGELSNIEFHDPVPTSEFPTLLASADVLLLNEASGLKGMAVPSKLTSYFFAGRPIVAATSADTPAAEEIARSSAGIRVDPANPDELVRIINELAASSDLRSALGDAGKDYFRSELSQDSAITRFRTVIHSVAGSGSYRSESIVLGSPS</sequence>
<organism evidence="5 6">
    <name type="scientific">Gordonia insulae</name>
    <dbReference type="NCBI Taxonomy" id="2420509"/>
    <lineage>
        <taxon>Bacteria</taxon>
        <taxon>Bacillati</taxon>
        <taxon>Actinomycetota</taxon>
        <taxon>Actinomycetes</taxon>
        <taxon>Mycobacteriales</taxon>
        <taxon>Gordoniaceae</taxon>
        <taxon>Gordonia</taxon>
    </lineage>
</organism>
<dbReference type="InterPro" id="IPR050194">
    <property type="entry name" value="Glycosyltransferase_grp1"/>
</dbReference>
<dbReference type="Proteomes" id="UP000271469">
    <property type="component" value="Chromosome"/>
</dbReference>
<dbReference type="GO" id="GO:1901137">
    <property type="term" value="P:carbohydrate derivative biosynthetic process"/>
    <property type="evidence" value="ECO:0007669"/>
    <property type="project" value="UniProtKB-ARBA"/>
</dbReference>
<evidence type="ECO:0000256" key="2">
    <source>
        <dbReference type="ARBA" id="ARBA00022679"/>
    </source>
</evidence>
<accession>A0A3G8JSK6</accession>
<dbReference type="EMBL" id="CP033972">
    <property type="protein sequence ID" value="AZG48091.1"/>
    <property type="molecule type" value="Genomic_DNA"/>
</dbReference>
<evidence type="ECO:0000259" key="3">
    <source>
        <dbReference type="Pfam" id="PF00534"/>
    </source>
</evidence>
<dbReference type="OrthoDB" id="3180470at2"/>
<evidence type="ECO:0000259" key="4">
    <source>
        <dbReference type="Pfam" id="PF13579"/>
    </source>
</evidence>
<gene>
    <name evidence="5" type="ORF">D7316_04704</name>
</gene>
<keyword evidence="1" id="KW-0328">Glycosyltransferase</keyword>
<name>A0A3G8JSK6_9ACTN</name>
<dbReference type="InterPro" id="IPR028098">
    <property type="entry name" value="Glyco_trans_4-like_N"/>
</dbReference>
<dbReference type="PANTHER" id="PTHR45947:SF3">
    <property type="entry name" value="SULFOQUINOVOSYL TRANSFERASE SQD2"/>
    <property type="match status" value="1"/>
</dbReference>
<feature type="domain" description="Glycosyl transferase family 1" evidence="3">
    <location>
        <begin position="215"/>
        <end position="384"/>
    </location>
</feature>
<reference evidence="5 6" key="1">
    <citation type="submission" date="2018-11" db="EMBL/GenBank/DDBJ databases">
        <title>Gordonia insulae sp. nov., isolated from an island soil.</title>
        <authorList>
            <person name="Kim Y.S."/>
            <person name="Kim S.B."/>
        </authorList>
    </citation>
    <scope>NUCLEOTIDE SEQUENCE [LARGE SCALE GENOMIC DNA]</scope>
    <source>
        <strain evidence="5 6">MMS17-SY073</strain>
    </source>
</reference>
<dbReference type="Pfam" id="PF00534">
    <property type="entry name" value="Glycos_transf_1"/>
    <property type="match status" value="1"/>
</dbReference>
<protein>
    <submittedName>
        <fullName evidence="5">Uncharacterized protein</fullName>
    </submittedName>
</protein>